<dbReference type="InterPro" id="IPR018637">
    <property type="entry name" value="DUF2059"/>
</dbReference>
<sequence length="197" mass="20611">MRRMTIAAAAMAVLSVTPVAAQTANPVPIVTAAAGGSVETATKLIAALQLRGTFDRTFQQLTPLISNGVIASIQRASDAPADLKAKIENPASRQQVEKILGEEIMKSYRARYAQIIDATAKRYAATFSEADLKAALAFYQTPVGQRFIAAQSTLQAELGEQGRAIGAEAGREAIPIAIKRIMGTAPAVPAPAPAAKP</sequence>
<evidence type="ECO:0000313" key="4">
    <source>
        <dbReference type="Proteomes" id="UP001176468"/>
    </source>
</evidence>
<feature type="domain" description="DUF2059" evidence="2">
    <location>
        <begin position="114"/>
        <end position="170"/>
    </location>
</feature>
<name>A0ABT8ZUQ2_9SPHN</name>
<evidence type="ECO:0000256" key="1">
    <source>
        <dbReference type="SAM" id="SignalP"/>
    </source>
</evidence>
<gene>
    <name evidence="3" type="ORF">Q5H94_03110</name>
</gene>
<comment type="caution">
    <text evidence="3">The sequence shown here is derived from an EMBL/GenBank/DDBJ whole genome shotgun (WGS) entry which is preliminary data.</text>
</comment>
<reference evidence="3" key="1">
    <citation type="submission" date="2023-07" db="EMBL/GenBank/DDBJ databases">
        <authorList>
            <person name="Kim M.K."/>
        </authorList>
    </citation>
    <scope>NUCLEOTIDE SEQUENCE</scope>
    <source>
        <strain evidence="3">CA1-15</strain>
    </source>
</reference>
<feature type="chain" id="PRO_5047335451" evidence="1">
    <location>
        <begin position="22"/>
        <end position="197"/>
    </location>
</feature>
<organism evidence="3 4">
    <name type="scientific">Sphingomonas immobilis</name>
    <dbReference type="NCBI Taxonomy" id="3063997"/>
    <lineage>
        <taxon>Bacteria</taxon>
        <taxon>Pseudomonadati</taxon>
        <taxon>Pseudomonadota</taxon>
        <taxon>Alphaproteobacteria</taxon>
        <taxon>Sphingomonadales</taxon>
        <taxon>Sphingomonadaceae</taxon>
        <taxon>Sphingomonas</taxon>
    </lineage>
</organism>
<protein>
    <submittedName>
        <fullName evidence="3">DUF2059 domain-containing protein</fullName>
    </submittedName>
</protein>
<accession>A0ABT8ZUQ2</accession>
<dbReference type="Pfam" id="PF09832">
    <property type="entry name" value="DUF2059"/>
    <property type="match status" value="1"/>
</dbReference>
<keyword evidence="1" id="KW-0732">Signal</keyword>
<proteinExistence type="predicted"/>
<dbReference type="Proteomes" id="UP001176468">
    <property type="component" value="Unassembled WGS sequence"/>
</dbReference>
<evidence type="ECO:0000259" key="2">
    <source>
        <dbReference type="Pfam" id="PF09832"/>
    </source>
</evidence>
<evidence type="ECO:0000313" key="3">
    <source>
        <dbReference type="EMBL" id="MDO7841303.1"/>
    </source>
</evidence>
<keyword evidence="4" id="KW-1185">Reference proteome</keyword>
<dbReference type="EMBL" id="JAUQSZ010000002">
    <property type="protein sequence ID" value="MDO7841303.1"/>
    <property type="molecule type" value="Genomic_DNA"/>
</dbReference>
<feature type="signal peptide" evidence="1">
    <location>
        <begin position="1"/>
        <end position="21"/>
    </location>
</feature>